<evidence type="ECO:0000313" key="2">
    <source>
        <dbReference type="EMBL" id="DAD69376.1"/>
    </source>
</evidence>
<proteinExistence type="predicted"/>
<organism evidence="2">
    <name type="scientific">Siphoviridae sp. ctxS04</name>
    <dbReference type="NCBI Taxonomy" id="2823610"/>
    <lineage>
        <taxon>Viruses</taxon>
        <taxon>Duplodnaviria</taxon>
        <taxon>Heunggongvirae</taxon>
        <taxon>Uroviricota</taxon>
        <taxon>Caudoviricetes</taxon>
    </lineage>
</organism>
<evidence type="ECO:0000256" key="1">
    <source>
        <dbReference type="SAM" id="MobiDB-lite"/>
    </source>
</evidence>
<sequence length="157" mass="17612">MEDLAERIAALWPERMLYRDFCPNDYKRPSGFLYVRSAGFEDVNIGLVRWSVEAELELFAATDAYTVESTEALRRDQDAVLDLFGGPSIQVGDRHIPVYATAEAPGPGSAYVSFSAAWTDVRPGYHDPEDPGDPETAQTPKMEHIEINNQCNKEERT</sequence>
<feature type="compositionally biased region" description="Basic and acidic residues" evidence="1">
    <location>
        <begin position="141"/>
        <end position="157"/>
    </location>
</feature>
<dbReference type="EMBL" id="BK014719">
    <property type="protein sequence ID" value="DAD69376.1"/>
    <property type="molecule type" value="Genomic_DNA"/>
</dbReference>
<feature type="region of interest" description="Disordered" evidence="1">
    <location>
        <begin position="122"/>
        <end position="157"/>
    </location>
</feature>
<protein>
    <submittedName>
        <fullName evidence="2">Uncharacterized protein</fullName>
    </submittedName>
</protein>
<accession>A0A8S5LHM6</accession>
<name>A0A8S5LHM6_9CAUD</name>
<reference evidence="2" key="1">
    <citation type="journal article" date="2021" name="Proc. Natl. Acad. Sci. U.S.A.">
        <title>A Catalog of Tens of Thousands of Viruses from Human Metagenomes Reveals Hidden Associations with Chronic Diseases.</title>
        <authorList>
            <person name="Tisza M.J."/>
            <person name="Buck C.B."/>
        </authorList>
    </citation>
    <scope>NUCLEOTIDE SEQUENCE</scope>
    <source>
        <strain evidence="2">CtxS04</strain>
    </source>
</reference>